<feature type="domain" description="Transposase DDE" evidence="3">
    <location>
        <begin position="342"/>
        <end position="424"/>
    </location>
</feature>
<feature type="compositionally biased region" description="Basic and acidic residues" evidence="1">
    <location>
        <begin position="372"/>
        <end position="385"/>
    </location>
</feature>
<evidence type="ECO:0000259" key="2">
    <source>
        <dbReference type="Pfam" id="PF05598"/>
    </source>
</evidence>
<evidence type="ECO:0000259" key="3">
    <source>
        <dbReference type="Pfam" id="PF13586"/>
    </source>
</evidence>
<evidence type="ECO:0008006" key="6">
    <source>
        <dbReference type="Google" id="ProtNLM"/>
    </source>
</evidence>
<dbReference type="EMBL" id="JPOS01000018">
    <property type="protein sequence ID" value="KGE88445.1"/>
    <property type="molecule type" value="Genomic_DNA"/>
</dbReference>
<dbReference type="OrthoDB" id="1454687at2"/>
<sequence length="454" mass="52976">MQLQFFRSNLGHIHHSLVFQRTRLGQLHSTLPIAELAALLPEPQNSTGAKPWFDNYGKVALQFLKAYEGCSDAKLLEHINTNWSMQLFCGIRLGKSEWIKDKDIIWKARSYVANHLTIEQAQPILARHWQPWMGDLSRGMCDATCYESYIRYPTDVKLLWQSAEWLHERIALISKELGQPRPRSKYNEQRKKQMAYSRRRRKPYELERRRRRQLLHLCAKLLGQLALLFEQYRAAGQRELCDEAALERYGTIAQVYEQQQWHYDHPGEPVPGRIVSLHKPYIRPIVRGKENSRTEFGAKVNTWQAGGLNFIEHFSFEAFHEGVRLKEAIAFHRKHFGQLDRLAADAIYATNSNRSYCSEEGISTSFKPKGRRTSDAQLRKEEDQQRAQLGKARSTELEGSYGNDKNHYGLRKIKARNEHTETIWIFFGMMTANAMKVARRKHKKLSRSRKPRAA</sequence>
<organism evidence="4 5">
    <name type="scientific">Phaeodactylibacter xiamenensis</name>
    <dbReference type="NCBI Taxonomy" id="1524460"/>
    <lineage>
        <taxon>Bacteria</taxon>
        <taxon>Pseudomonadati</taxon>
        <taxon>Bacteroidota</taxon>
        <taxon>Saprospiria</taxon>
        <taxon>Saprospirales</taxon>
        <taxon>Haliscomenobacteraceae</taxon>
        <taxon>Phaeodactylibacter</taxon>
    </lineage>
</organism>
<dbReference type="InterPro" id="IPR008490">
    <property type="entry name" value="Transposase_InsH_N"/>
</dbReference>
<gene>
    <name evidence="4" type="ORF">IX84_07050</name>
</gene>
<dbReference type="InterPro" id="IPR025668">
    <property type="entry name" value="Tnp_DDE_dom"/>
</dbReference>
<protein>
    <recommendedName>
        <fullName evidence="6">Transposase</fullName>
    </recommendedName>
</protein>
<evidence type="ECO:0000313" key="4">
    <source>
        <dbReference type="EMBL" id="KGE88445.1"/>
    </source>
</evidence>
<dbReference type="Proteomes" id="UP000029736">
    <property type="component" value="Unassembled WGS sequence"/>
</dbReference>
<name>A0A098S8J7_9BACT</name>
<proteinExistence type="predicted"/>
<dbReference type="AlphaFoldDB" id="A0A098S8J7"/>
<feature type="domain" description="Transposase InsH N-terminal" evidence="2">
    <location>
        <begin position="20"/>
        <end position="110"/>
    </location>
</feature>
<reference evidence="4 5" key="1">
    <citation type="journal article" date="2014" name="Int. J. Syst. Evol. Microbiol.">
        <title>Phaeodactylibacter xiamenensis gen. nov., sp. nov., a member of the family Saprospiraceae isolated from the marine alga Phaeodactylum tricornutum.</title>
        <authorList>
            <person name="Chen Z.Jr."/>
            <person name="Lei X."/>
            <person name="Lai Q."/>
            <person name="Li Y."/>
            <person name="Zhang B."/>
            <person name="Zhang J."/>
            <person name="Zhang H."/>
            <person name="Yang L."/>
            <person name="Zheng W."/>
            <person name="Tian Y."/>
            <person name="Yu Z."/>
            <person name="Xu H.Jr."/>
            <person name="Zheng T."/>
        </authorList>
    </citation>
    <scope>NUCLEOTIDE SEQUENCE [LARGE SCALE GENOMIC DNA]</scope>
    <source>
        <strain evidence="4 5">KD52</strain>
    </source>
</reference>
<keyword evidence="5" id="KW-1185">Reference proteome</keyword>
<feature type="region of interest" description="Disordered" evidence="1">
    <location>
        <begin position="359"/>
        <end position="401"/>
    </location>
</feature>
<dbReference type="Pfam" id="PF13586">
    <property type="entry name" value="DDE_Tnp_1_2"/>
    <property type="match status" value="1"/>
</dbReference>
<comment type="caution">
    <text evidence="4">The sequence shown here is derived from an EMBL/GenBank/DDBJ whole genome shotgun (WGS) entry which is preliminary data.</text>
</comment>
<evidence type="ECO:0000313" key="5">
    <source>
        <dbReference type="Proteomes" id="UP000029736"/>
    </source>
</evidence>
<accession>A0A098S8J7</accession>
<dbReference type="Pfam" id="PF05598">
    <property type="entry name" value="DUF772"/>
    <property type="match status" value="1"/>
</dbReference>
<dbReference type="RefSeq" id="WP_052515836.1">
    <property type="nucleotide sequence ID" value="NZ_JPOS01000018.1"/>
</dbReference>
<evidence type="ECO:0000256" key="1">
    <source>
        <dbReference type="SAM" id="MobiDB-lite"/>
    </source>
</evidence>